<name>A0A2P6NYF6_9EUKA</name>
<dbReference type="PROSITE" id="PS50235">
    <property type="entry name" value="USP_3"/>
    <property type="match status" value="1"/>
</dbReference>
<dbReference type="EMBL" id="MDYQ01000006">
    <property type="protein sequence ID" value="PRP88987.1"/>
    <property type="molecule type" value="Genomic_DNA"/>
</dbReference>
<dbReference type="InterPro" id="IPR028889">
    <property type="entry name" value="USP"/>
</dbReference>
<dbReference type="OrthoDB" id="289038at2759"/>
<dbReference type="GO" id="GO:0005634">
    <property type="term" value="C:nucleus"/>
    <property type="evidence" value="ECO:0007669"/>
    <property type="project" value="TreeGrafter"/>
</dbReference>
<dbReference type="GO" id="GO:0006508">
    <property type="term" value="P:proteolysis"/>
    <property type="evidence" value="ECO:0007669"/>
    <property type="project" value="UniProtKB-KW"/>
</dbReference>
<dbReference type="InParanoid" id="A0A2P6NYF6"/>
<dbReference type="InterPro" id="IPR003903">
    <property type="entry name" value="UIM_dom"/>
</dbReference>
<dbReference type="EC" id="3.4.19.12" evidence="1"/>
<keyword evidence="1" id="KW-0788">Thiol protease</keyword>
<dbReference type="InterPro" id="IPR050164">
    <property type="entry name" value="Peptidase_C19"/>
</dbReference>
<dbReference type="InterPro" id="IPR018200">
    <property type="entry name" value="USP_CS"/>
</dbReference>
<evidence type="ECO:0000256" key="1">
    <source>
        <dbReference type="RuleBase" id="RU366025"/>
    </source>
</evidence>
<dbReference type="InterPro" id="IPR038765">
    <property type="entry name" value="Papain-like_cys_pep_sf"/>
</dbReference>
<accession>A0A2P6NYF6</accession>
<dbReference type="AlphaFoldDB" id="A0A2P6NYF6"/>
<dbReference type="Proteomes" id="UP000241769">
    <property type="component" value="Unassembled WGS sequence"/>
</dbReference>
<evidence type="ECO:0000259" key="3">
    <source>
        <dbReference type="PROSITE" id="PS50235"/>
    </source>
</evidence>
<organism evidence="4 5">
    <name type="scientific">Planoprotostelium fungivorum</name>
    <dbReference type="NCBI Taxonomy" id="1890364"/>
    <lineage>
        <taxon>Eukaryota</taxon>
        <taxon>Amoebozoa</taxon>
        <taxon>Evosea</taxon>
        <taxon>Variosea</taxon>
        <taxon>Cavosteliida</taxon>
        <taxon>Cavosteliaceae</taxon>
        <taxon>Planoprotostelium</taxon>
    </lineage>
</organism>
<feature type="region of interest" description="Disordered" evidence="2">
    <location>
        <begin position="582"/>
        <end position="643"/>
    </location>
</feature>
<sequence>MSITLKPKSVFIKDNKKVVGGGSDDTKKVRLFVDFKRLMSVNLIIKTYDPTPDESEKESEFKGVDISIYYPKKDDHYDRFKYLLESTKAYTIPHIKEQIPLFEEKKNTRNTVLYEKEKDNGIPKRKRLKKNTHEDSDSPEETSPKKKQKMKTSKIAEPEKKTSTLKVESPEKKIQPMKFSFGTSPHKKQLEQPKLIFQKQKQLERPKPIDRPYGVTAFRDMKTKKVDDLDKIFSDYSADAWLQDSSTIKIPSYNNRFTPKSSPPRPSSNTPTTPNRLIKTDLTPYRPTNDLDLTSPSQSVAGGMKNYGNTCYVNAVLQALLNLRPFTDDLKHLAQSRLKLPEKSFCRALLNLRADMTRRNVKRLIDPISVKEFAAKYSKIFEGSGQQDAHEFLMIIFFIIESETADAVKEDVGKDQVEKKVKEEMERLCIVNRNFGSTAEQKIVCRECRGDSASEMIFSHFPLDIVDGEVKEVEWKCEKCQLNTNGESHTSIVRLPRILILQLNRFVYREGGWNKDQSSVTFEKELKINPYLKANCKVKQPEPYDYPKEGDLQKQKEETSPKEDEDIRAAIELSLKENGRVVVDGKSSDRDESNVKRFVVDGKDRPSSSIRSPLLSSADSQKQAMKESERLQKEKEDREKEDLDEELRRVMELSAKTFREEERRRAQEIPTTYHLHSIIRHRGETTSSGHYVTDVYHPVEEKWLQYNDSTVKERPEERVMQENANAYLLVYVHEDSWLKRE</sequence>
<feature type="region of interest" description="Disordered" evidence="2">
    <location>
        <begin position="539"/>
        <end position="566"/>
    </location>
</feature>
<proteinExistence type="inferred from homology"/>
<feature type="domain" description="USP" evidence="3">
    <location>
        <begin position="302"/>
        <end position="734"/>
    </location>
</feature>
<dbReference type="GO" id="GO:0004843">
    <property type="term" value="F:cysteine-type deubiquitinase activity"/>
    <property type="evidence" value="ECO:0007669"/>
    <property type="project" value="UniProtKB-UniRule"/>
</dbReference>
<keyword evidence="1" id="KW-0833">Ubl conjugation pathway</keyword>
<feature type="compositionally biased region" description="Low complexity" evidence="2">
    <location>
        <begin position="267"/>
        <end position="276"/>
    </location>
</feature>
<dbReference type="InterPro" id="IPR001394">
    <property type="entry name" value="Peptidase_C19_UCH"/>
</dbReference>
<evidence type="ECO:0000313" key="5">
    <source>
        <dbReference type="Proteomes" id="UP000241769"/>
    </source>
</evidence>
<dbReference type="PANTHER" id="PTHR24006:SF827">
    <property type="entry name" value="UBIQUITIN CARBOXYL-TERMINAL HYDROLASE 34"/>
    <property type="match status" value="1"/>
</dbReference>
<dbReference type="CDD" id="cd02257">
    <property type="entry name" value="Peptidase_C19"/>
    <property type="match status" value="1"/>
</dbReference>
<feature type="compositionally biased region" description="Low complexity" evidence="2">
    <location>
        <begin position="607"/>
        <end position="620"/>
    </location>
</feature>
<protein>
    <recommendedName>
        <fullName evidence="1">Ubiquitin carboxyl-terminal hydrolase</fullName>
        <ecNumber evidence="1">3.4.19.12</ecNumber>
    </recommendedName>
</protein>
<comment type="catalytic activity">
    <reaction evidence="1">
        <text>Thiol-dependent hydrolysis of ester, thioester, amide, peptide and isopeptide bonds formed by the C-terminal Gly of ubiquitin (a 76-residue protein attached to proteins as an intracellular targeting signal).</text>
        <dbReference type="EC" id="3.4.19.12"/>
    </reaction>
</comment>
<dbReference type="GO" id="GO:0005829">
    <property type="term" value="C:cytosol"/>
    <property type="evidence" value="ECO:0007669"/>
    <property type="project" value="TreeGrafter"/>
</dbReference>
<comment type="caution">
    <text evidence="4">The sequence shown here is derived from an EMBL/GenBank/DDBJ whole genome shotgun (WGS) entry which is preliminary data.</text>
</comment>
<feature type="region of interest" description="Disordered" evidence="2">
    <location>
        <begin position="252"/>
        <end position="292"/>
    </location>
</feature>
<dbReference type="PROSITE" id="PS50330">
    <property type="entry name" value="UIM"/>
    <property type="match status" value="1"/>
</dbReference>
<dbReference type="STRING" id="1890364.A0A2P6NYF6"/>
<dbReference type="GO" id="GO:0016579">
    <property type="term" value="P:protein deubiquitination"/>
    <property type="evidence" value="ECO:0007669"/>
    <property type="project" value="InterPro"/>
</dbReference>
<evidence type="ECO:0000256" key="2">
    <source>
        <dbReference type="SAM" id="MobiDB-lite"/>
    </source>
</evidence>
<feature type="compositionally biased region" description="Basic and acidic residues" evidence="2">
    <location>
        <begin position="624"/>
        <end position="643"/>
    </location>
</feature>
<dbReference type="Gene3D" id="3.90.70.10">
    <property type="entry name" value="Cysteine proteinases"/>
    <property type="match status" value="1"/>
</dbReference>
<dbReference type="SMART" id="SM00726">
    <property type="entry name" value="UIM"/>
    <property type="match status" value="2"/>
</dbReference>
<reference evidence="4 5" key="1">
    <citation type="journal article" date="2018" name="Genome Biol. Evol.">
        <title>Multiple Roots of Fruiting Body Formation in Amoebozoa.</title>
        <authorList>
            <person name="Hillmann F."/>
            <person name="Forbes G."/>
            <person name="Novohradska S."/>
            <person name="Ferling I."/>
            <person name="Riege K."/>
            <person name="Groth M."/>
            <person name="Westermann M."/>
            <person name="Marz M."/>
            <person name="Spaller T."/>
            <person name="Winckler T."/>
            <person name="Schaap P."/>
            <person name="Glockner G."/>
        </authorList>
    </citation>
    <scope>NUCLEOTIDE SEQUENCE [LARGE SCALE GENOMIC DNA]</scope>
    <source>
        <strain evidence="4 5">Jena</strain>
    </source>
</reference>
<keyword evidence="1" id="KW-0645">Protease</keyword>
<gene>
    <name evidence="4" type="ORF">PROFUN_02265</name>
</gene>
<dbReference type="PANTHER" id="PTHR24006">
    <property type="entry name" value="UBIQUITIN CARBOXYL-TERMINAL HYDROLASE"/>
    <property type="match status" value="1"/>
</dbReference>
<keyword evidence="1" id="KW-0378">Hydrolase</keyword>
<feature type="region of interest" description="Disordered" evidence="2">
    <location>
        <begin position="112"/>
        <end position="169"/>
    </location>
</feature>
<evidence type="ECO:0000313" key="4">
    <source>
        <dbReference type="EMBL" id="PRP88987.1"/>
    </source>
</evidence>
<comment type="similarity">
    <text evidence="1">Belongs to the peptidase C19 family.</text>
</comment>
<dbReference type="Pfam" id="PF02809">
    <property type="entry name" value="UIM"/>
    <property type="match status" value="2"/>
</dbReference>
<keyword evidence="5" id="KW-1185">Reference proteome</keyword>
<dbReference type="Pfam" id="PF00443">
    <property type="entry name" value="UCH"/>
    <property type="match status" value="1"/>
</dbReference>
<feature type="compositionally biased region" description="Basic and acidic residues" evidence="2">
    <location>
        <begin position="586"/>
        <end position="606"/>
    </location>
</feature>
<dbReference type="SUPFAM" id="SSF54001">
    <property type="entry name" value="Cysteine proteinases"/>
    <property type="match status" value="1"/>
</dbReference>
<dbReference type="PROSITE" id="PS00972">
    <property type="entry name" value="USP_1"/>
    <property type="match status" value="1"/>
</dbReference>
<dbReference type="PROSITE" id="PS00973">
    <property type="entry name" value="USP_2"/>
    <property type="match status" value="1"/>
</dbReference>
<feature type="compositionally biased region" description="Basic and acidic residues" evidence="2">
    <location>
        <begin position="154"/>
        <end position="169"/>
    </location>
</feature>